<keyword evidence="2" id="KW-0808">Transferase</keyword>
<sequence length="174" mass="20168">MKEQDIVNLLRHSRHDWLNKIQLIKGYLSFGKLERVNEIIEEIVRQSENESKLSNLPLPQFSALLLTYNWNTNPVVLSYEVLGTGKAINVDDVVFTKWLSQFLQKLNASVSTIDEHQLFLQIILDEEQLRLAVRFNGILVHTESILDFLNKQMAGIYLSAPTISKEEIDFELHF</sequence>
<gene>
    <name evidence="5" type="ORF">OEV98_10550</name>
</gene>
<keyword evidence="3" id="KW-0418">Kinase</keyword>
<dbReference type="AlphaFoldDB" id="A0AAE3ISX0"/>
<proteinExistence type="predicted"/>
<evidence type="ECO:0000313" key="6">
    <source>
        <dbReference type="Proteomes" id="UP001209318"/>
    </source>
</evidence>
<dbReference type="Gene3D" id="1.10.287.130">
    <property type="match status" value="1"/>
</dbReference>
<dbReference type="EMBL" id="JAOUSF010000003">
    <property type="protein sequence ID" value="MCU9614000.1"/>
    <property type="molecule type" value="Genomic_DNA"/>
</dbReference>
<organism evidence="5 6">
    <name type="scientific">Perspicuibacillus lycopersici</name>
    <dbReference type="NCBI Taxonomy" id="1325689"/>
    <lineage>
        <taxon>Bacteria</taxon>
        <taxon>Bacillati</taxon>
        <taxon>Bacillota</taxon>
        <taxon>Bacilli</taxon>
        <taxon>Bacillales</taxon>
        <taxon>Bacillaceae</taxon>
        <taxon>Perspicuibacillus</taxon>
    </lineage>
</organism>
<dbReference type="Proteomes" id="UP001209318">
    <property type="component" value="Unassembled WGS sequence"/>
</dbReference>
<evidence type="ECO:0000259" key="4">
    <source>
        <dbReference type="SMART" id="SM01317"/>
    </source>
</evidence>
<dbReference type="GO" id="GO:0000155">
    <property type="term" value="F:phosphorelay sensor kinase activity"/>
    <property type="evidence" value="ECO:0007669"/>
    <property type="project" value="InterPro"/>
</dbReference>
<dbReference type="SUPFAM" id="SSF55890">
    <property type="entry name" value="Sporulation response regulatory protein Spo0B"/>
    <property type="match status" value="1"/>
</dbReference>
<dbReference type="SMART" id="SM01317">
    <property type="entry name" value="SPOB_ab"/>
    <property type="match status" value="1"/>
</dbReference>
<accession>A0AAE3ISX0</accession>
<dbReference type="InterPro" id="IPR016122">
    <property type="entry name" value="SpoOB_C"/>
</dbReference>
<dbReference type="InterPro" id="IPR016120">
    <property type="entry name" value="Sig_transdc_His_kin_SpoOB"/>
</dbReference>
<dbReference type="InterPro" id="IPR037100">
    <property type="entry name" value="Spo0B_C_sf"/>
</dbReference>
<evidence type="ECO:0000256" key="3">
    <source>
        <dbReference type="ARBA" id="ARBA00022777"/>
    </source>
</evidence>
<keyword evidence="6" id="KW-1185">Reference proteome</keyword>
<feature type="domain" description="Sporulation initiation phosphotransferase B C-terminal" evidence="4">
    <location>
        <begin position="58"/>
        <end position="170"/>
    </location>
</feature>
<name>A0AAE3ISX0_9BACI</name>
<evidence type="ECO:0000313" key="5">
    <source>
        <dbReference type="EMBL" id="MCU9614000.1"/>
    </source>
</evidence>
<evidence type="ECO:0000256" key="2">
    <source>
        <dbReference type="ARBA" id="ARBA00022679"/>
    </source>
</evidence>
<dbReference type="Pfam" id="PF14682">
    <property type="entry name" value="SPOB_ab"/>
    <property type="match status" value="1"/>
</dbReference>
<comment type="caution">
    <text evidence="5">The sequence shown here is derived from an EMBL/GenBank/DDBJ whole genome shotgun (WGS) entry which is preliminary data.</text>
</comment>
<dbReference type="Gene3D" id="3.30.565.30">
    <property type="entry name" value="Sporulation initiation phosphotransferase B (SpoOB), C-terminal domain"/>
    <property type="match status" value="1"/>
</dbReference>
<protein>
    <submittedName>
        <fullName evidence="5">Sporulation initiation phosphotransferase B</fullName>
    </submittedName>
</protein>
<dbReference type="RefSeq" id="WP_263073236.1">
    <property type="nucleotide sequence ID" value="NZ_JAOUSF010000003.1"/>
</dbReference>
<reference evidence="5" key="1">
    <citation type="submission" date="2022-10" db="EMBL/GenBank/DDBJ databases">
        <title>Description of Fervidibacillus gen. nov. in the family Fervidibacillaceae fam. nov. with two species, Fervidibacillus albus sp. nov., and Fervidibacillus halotolerans sp. nov., isolated from tidal flat sediments.</title>
        <authorList>
            <person name="Kwon K.K."/>
            <person name="Yang S.-H."/>
        </authorList>
    </citation>
    <scope>NUCLEOTIDE SEQUENCE</scope>
    <source>
        <strain evidence="5">JCM 19140</strain>
    </source>
</reference>
<dbReference type="Pfam" id="PF14689">
    <property type="entry name" value="SPOB_a"/>
    <property type="match status" value="1"/>
</dbReference>
<evidence type="ECO:0000256" key="1">
    <source>
        <dbReference type="ARBA" id="ARBA00022553"/>
    </source>
</evidence>
<keyword evidence="1" id="KW-0597">Phosphoprotein</keyword>
<dbReference type="InterPro" id="IPR039506">
    <property type="entry name" value="SPOB_a"/>
</dbReference>